<dbReference type="SUPFAM" id="SSF55031">
    <property type="entry name" value="Bacterial exopeptidase dimerisation domain"/>
    <property type="match status" value="1"/>
</dbReference>
<comment type="similarity">
    <text evidence="1 2">Belongs to the peptidase M20A family.</text>
</comment>
<evidence type="ECO:0000313" key="4">
    <source>
        <dbReference type="EMBL" id="KAL2828774.1"/>
    </source>
</evidence>
<dbReference type="InterPro" id="IPR017144">
    <property type="entry name" value="Xaa-Arg_dipeptidase"/>
</dbReference>
<evidence type="ECO:0000313" key="5">
    <source>
        <dbReference type="Proteomes" id="UP001610335"/>
    </source>
</evidence>
<evidence type="ECO:0000256" key="2">
    <source>
        <dbReference type="PIRNR" id="PIRNR037226"/>
    </source>
</evidence>
<dbReference type="Pfam" id="PF01546">
    <property type="entry name" value="Peptidase_M20"/>
    <property type="match status" value="1"/>
</dbReference>
<protein>
    <recommendedName>
        <fullName evidence="2">Peptidase M20 domain-containing protein 2</fullName>
    </recommendedName>
</protein>
<organism evidence="4 5">
    <name type="scientific">Aspergillus cavernicola</name>
    <dbReference type="NCBI Taxonomy" id="176166"/>
    <lineage>
        <taxon>Eukaryota</taxon>
        <taxon>Fungi</taxon>
        <taxon>Dikarya</taxon>
        <taxon>Ascomycota</taxon>
        <taxon>Pezizomycotina</taxon>
        <taxon>Eurotiomycetes</taxon>
        <taxon>Eurotiomycetidae</taxon>
        <taxon>Eurotiales</taxon>
        <taxon>Aspergillaceae</taxon>
        <taxon>Aspergillus</taxon>
        <taxon>Aspergillus subgen. Nidulantes</taxon>
    </lineage>
</organism>
<dbReference type="EMBL" id="JBFXLS010000019">
    <property type="protein sequence ID" value="KAL2828774.1"/>
    <property type="molecule type" value="Genomic_DNA"/>
</dbReference>
<dbReference type="InterPro" id="IPR002933">
    <property type="entry name" value="Peptidase_M20"/>
</dbReference>
<evidence type="ECO:0000259" key="3">
    <source>
        <dbReference type="Pfam" id="PF07687"/>
    </source>
</evidence>
<dbReference type="NCBIfam" id="TIGR01891">
    <property type="entry name" value="amidohydrolases"/>
    <property type="match status" value="1"/>
</dbReference>
<dbReference type="Pfam" id="PF07687">
    <property type="entry name" value="M20_dimer"/>
    <property type="match status" value="1"/>
</dbReference>
<dbReference type="InterPro" id="IPR011650">
    <property type="entry name" value="Peptidase_M20_dimer"/>
</dbReference>
<name>A0ABR4ILW7_9EURO</name>
<dbReference type="Proteomes" id="UP001610335">
    <property type="component" value="Unassembled WGS sequence"/>
</dbReference>
<dbReference type="PANTHER" id="PTHR30575">
    <property type="entry name" value="PEPTIDASE M20"/>
    <property type="match status" value="1"/>
</dbReference>
<dbReference type="Gene3D" id="3.40.630.10">
    <property type="entry name" value="Zn peptidases"/>
    <property type="match status" value="1"/>
</dbReference>
<dbReference type="Gene3D" id="3.30.70.360">
    <property type="match status" value="1"/>
</dbReference>
<comment type="caution">
    <text evidence="4">The sequence shown here is derived from an EMBL/GenBank/DDBJ whole genome shotgun (WGS) entry which is preliminary data.</text>
</comment>
<sequence>MQIKATIGSELGHKSNGKVAASSHDADVKDVQEIIDSKSQILWDINQKIHQNPELGFEEHMAHDNITGMLEDLGFQVTRHAFGLSTAFSAEYGHGGRVVAFNAEYDALPEIGHACGHNLIAMMSIASFIGVAGMLKRKGLPGRVRLVGTPAEEGLGGKIPIVAADAYADVDACLMVHPGPFTECPGFTGDAYMPTTASIKFTVQFTGKTAHAAMAPWEATNALDAAVLAYNGISVLRQQIHPSNRVHCVISDGGLRPNVIPGSASINCYVRSPTVHMAEGLLERVENCFKGAALQSGCTVDIQRNNTYADLRPNKSIARAYADAMADMGLQVRCETNSTGVAGSTDQGNVSYACPAIQAYVGIPAKPGSNNHTAGFTAVAGAKESHKLCLHAAKGMAVASWEILTKDDLAAKVRSDFEEDKEKRFLPSDSVVRTQNVGFC</sequence>
<dbReference type="InterPro" id="IPR017439">
    <property type="entry name" value="Amidohydrolase"/>
</dbReference>
<feature type="domain" description="Peptidase M20 dimerisation" evidence="3">
    <location>
        <begin position="198"/>
        <end position="292"/>
    </location>
</feature>
<keyword evidence="5" id="KW-1185">Reference proteome</keyword>
<dbReference type="PIRSF" id="PIRSF037226">
    <property type="entry name" value="Amidohydrolase_ACY1L2_prd"/>
    <property type="match status" value="1"/>
</dbReference>
<dbReference type="CDD" id="cd05672">
    <property type="entry name" value="M20_ACY1L2-like"/>
    <property type="match status" value="1"/>
</dbReference>
<proteinExistence type="inferred from homology"/>
<gene>
    <name evidence="4" type="ORF">BDW59DRAFT_43962</name>
</gene>
<dbReference type="PANTHER" id="PTHR30575:SF0">
    <property type="entry name" value="XAA-ARG DIPEPTIDASE"/>
    <property type="match status" value="1"/>
</dbReference>
<accession>A0ABR4ILW7</accession>
<dbReference type="SUPFAM" id="SSF53187">
    <property type="entry name" value="Zn-dependent exopeptidases"/>
    <property type="match status" value="1"/>
</dbReference>
<dbReference type="InterPro" id="IPR036264">
    <property type="entry name" value="Bact_exopeptidase_dim_dom"/>
</dbReference>
<reference evidence="4 5" key="1">
    <citation type="submission" date="2024-07" db="EMBL/GenBank/DDBJ databases">
        <title>Section-level genome sequencing and comparative genomics of Aspergillus sections Usti and Cavernicolus.</title>
        <authorList>
            <consortium name="Lawrence Berkeley National Laboratory"/>
            <person name="Nybo J.L."/>
            <person name="Vesth T.C."/>
            <person name="Theobald S."/>
            <person name="Frisvad J.C."/>
            <person name="Larsen T.O."/>
            <person name="Kjaerboelling I."/>
            <person name="Rothschild-Mancinelli K."/>
            <person name="Lyhne E.K."/>
            <person name="Kogle M.E."/>
            <person name="Barry K."/>
            <person name="Clum A."/>
            <person name="Na H."/>
            <person name="Ledsgaard L."/>
            <person name="Lin J."/>
            <person name="Lipzen A."/>
            <person name="Kuo A."/>
            <person name="Riley R."/>
            <person name="Mondo S."/>
            <person name="LaButti K."/>
            <person name="Haridas S."/>
            <person name="Pangalinan J."/>
            <person name="Salamov A.A."/>
            <person name="Simmons B.A."/>
            <person name="Magnuson J.K."/>
            <person name="Chen J."/>
            <person name="Drula E."/>
            <person name="Henrissat B."/>
            <person name="Wiebenga A."/>
            <person name="Lubbers R.J."/>
            <person name="Gomes A.C."/>
            <person name="Makela M.R."/>
            <person name="Stajich J."/>
            <person name="Grigoriev I.V."/>
            <person name="Mortensen U.H."/>
            <person name="De vries R.P."/>
            <person name="Baker S.E."/>
            <person name="Andersen M.R."/>
        </authorList>
    </citation>
    <scope>NUCLEOTIDE SEQUENCE [LARGE SCALE GENOMIC DNA]</scope>
    <source>
        <strain evidence="4 5">CBS 600.67</strain>
    </source>
</reference>
<dbReference type="InterPro" id="IPR052030">
    <property type="entry name" value="Peptidase_M20/M20A_hydrolases"/>
</dbReference>
<evidence type="ECO:0000256" key="1">
    <source>
        <dbReference type="ARBA" id="ARBA00006247"/>
    </source>
</evidence>